<dbReference type="RefSeq" id="WP_153418045.1">
    <property type="nucleotide sequence ID" value="NZ_WFLM01000001.1"/>
</dbReference>
<evidence type="ECO:0000313" key="2">
    <source>
        <dbReference type="Proteomes" id="UP000437748"/>
    </source>
</evidence>
<organism evidence="1 2">
    <name type="scientific">Silvanigrella paludirubra</name>
    <dbReference type="NCBI Taxonomy" id="2499159"/>
    <lineage>
        <taxon>Bacteria</taxon>
        <taxon>Pseudomonadati</taxon>
        <taxon>Bdellovibrionota</taxon>
        <taxon>Oligoflexia</taxon>
        <taxon>Silvanigrellales</taxon>
        <taxon>Silvanigrellaceae</taxon>
        <taxon>Silvanigrella</taxon>
    </lineage>
</organism>
<dbReference type="EMBL" id="WFLM01000001">
    <property type="protein sequence ID" value="KAB8040529.1"/>
    <property type="molecule type" value="Genomic_DNA"/>
</dbReference>
<accession>A0A6N6VX00</accession>
<evidence type="ECO:0000313" key="1">
    <source>
        <dbReference type="EMBL" id="KAB8040529.1"/>
    </source>
</evidence>
<comment type="caution">
    <text evidence="1">The sequence shown here is derived from an EMBL/GenBank/DDBJ whole genome shotgun (WGS) entry which is preliminary data.</text>
</comment>
<sequence length="203" mass="23385">MSSIFTAAQRRSLDRISGNYLHFLDQESDFTLSDVFSLGILLTQATQNSKRNKQLIEYYKSAYSITCGALHIKNPELFLIRISNKTNSETWNDFSDFKAVWYPKWFTNQLELRKNIFLFASEEIQKNTPDFWGETCSDENVKKDLLTVKSAFTQIHVGVLAVVLKIDAALASLIGWPTGNHVSWEILLEKYHFPKIPKIEKTI</sequence>
<dbReference type="AlphaFoldDB" id="A0A6N6VX00"/>
<protein>
    <submittedName>
        <fullName evidence="1">Uncharacterized protein</fullName>
    </submittedName>
</protein>
<gene>
    <name evidence="1" type="ORF">GCL60_01025</name>
</gene>
<dbReference type="Proteomes" id="UP000437748">
    <property type="component" value="Unassembled WGS sequence"/>
</dbReference>
<keyword evidence="2" id="KW-1185">Reference proteome</keyword>
<name>A0A6N6VX00_9BACT</name>
<reference evidence="1 2" key="1">
    <citation type="submission" date="2019-10" db="EMBL/GenBank/DDBJ databases">
        <title>New species of Slilvanegrellaceae.</title>
        <authorList>
            <person name="Pitt A."/>
            <person name="Hahn M.W."/>
        </authorList>
    </citation>
    <scope>NUCLEOTIDE SEQUENCE [LARGE SCALE GENOMIC DNA]</scope>
    <source>
        <strain evidence="1 2">SP-Ram-0.45-NSY-1</strain>
    </source>
</reference>
<proteinExistence type="predicted"/>